<sequence length="97" mass="10984">MKNVFYGLSSFTAAKAQLPNIKNMNIHELDAFINSDFNNFRNVMLGLEYAMTLFKGAFPELVDDEAMQIIEQDASEYLSTYALLNSEIDSRLKSSAF</sequence>
<keyword evidence="2" id="KW-1185">Reference proteome</keyword>
<dbReference type="RefSeq" id="WP_058357461.1">
    <property type="nucleotide sequence ID" value="NZ_CABKVG010000010.1"/>
</dbReference>
<dbReference type="EMBL" id="CP091511">
    <property type="protein sequence ID" value="UOO88854.1"/>
    <property type="molecule type" value="Genomic_DNA"/>
</dbReference>
<organism evidence="1 2">
    <name type="scientific">Vitreoscilla massiliensis</name>
    <dbReference type="NCBI Taxonomy" id="1689272"/>
    <lineage>
        <taxon>Bacteria</taxon>
        <taxon>Pseudomonadati</taxon>
        <taxon>Pseudomonadota</taxon>
        <taxon>Betaproteobacteria</taxon>
        <taxon>Neisseriales</taxon>
        <taxon>Neisseriaceae</taxon>
        <taxon>Vitreoscilla</taxon>
    </lineage>
</organism>
<reference evidence="1 2" key="1">
    <citation type="journal article" date="2022" name="Res Sq">
        <title>Evolution of multicellular longitudinally dividing oral cavity symbionts (Neisseriaceae).</title>
        <authorList>
            <person name="Nyongesa S."/>
            <person name="Weber P."/>
            <person name="Bernet E."/>
            <person name="Pullido F."/>
            <person name="Nieckarz M."/>
            <person name="Delaby M."/>
            <person name="Nieves C."/>
            <person name="Viehboeck T."/>
            <person name="Krause N."/>
            <person name="Rivera-Millot A."/>
            <person name="Nakamura A."/>
            <person name="Vischer N."/>
            <person name="VanNieuwenhze M."/>
            <person name="Brun Y."/>
            <person name="Cava F."/>
            <person name="Bulgheresi S."/>
            <person name="Veyrier F."/>
        </authorList>
    </citation>
    <scope>NUCLEOTIDE SEQUENCE [LARGE SCALE GENOMIC DNA]</scope>
    <source>
        <strain evidence="1 2">SN4</strain>
    </source>
</reference>
<gene>
    <name evidence="1" type="ORF">LVJ82_15560</name>
</gene>
<name>A0ABY4DZ97_9NEIS</name>
<accession>A0ABY4DZ97</accession>
<proteinExistence type="predicted"/>
<dbReference type="Proteomes" id="UP000832011">
    <property type="component" value="Chromosome"/>
</dbReference>
<evidence type="ECO:0000313" key="1">
    <source>
        <dbReference type="EMBL" id="UOO88854.1"/>
    </source>
</evidence>
<protein>
    <submittedName>
        <fullName evidence="1">Uncharacterized protein</fullName>
    </submittedName>
</protein>
<evidence type="ECO:0000313" key="2">
    <source>
        <dbReference type="Proteomes" id="UP000832011"/>
    </source>
</evidence>